<accession>A0A1L3ZQV8</accession>
<dbReference type="InterPro" id="IPR011322">
    <property type="entry name" value="N-reg_PII-like_a/b"/>
</dbReference>
<comment type="similarity">
    <text evidence="1">Belongs to the CutA family.</text>
</comment>
<dbReference type="Proteomes" id="UP000182063">
    <property type="component" value="Chromosome"/>
</dbReference>
<evidence type="ECO:0000256" key="1">
    <source>
        <dbReference type="ARBA" id="ARBA00010169"/>
    </source>
</evidence>
<dbReference type="SUPFAM" id="SSF54913">
    <property type="entry name" value="GlnB-like"/>
    <property type="match status" value="1"/>
</dbReference>
<dbReference type="RefSeq" id="WP_072595594.1">
    <property type="nucleotide sequence ID" value="NZ_CP018221.1"/>
</dbReference>
<dbReference type="Pfam" id="PF03091">
    <property type="entry name" value="CutA1"/>
    <property type="match status" value="1"/>
</dbReference>
<proteinExistence type="inferred from homology"/>
<protein>
    <submittedName>
        <fullName evidence="2">Divalent-cation tolerance protein CutA</fullName>
    </submittedName>
</protein>
<dbReference type="GO" id="GO:0010038">
    <property type="term" value="P:response to metal ion"/>
    <property type="evidence" value="ECO:0007669"/>
    <property type="project" value="InterPro"/>
</dbReference>
<organism evidence="2 3">
    <name type="scientific">Tardibacter chloracetimidivorans</name>
    <dbReference type="NCBI Taxonomy" id="1921510"/>
    <lineage>
        <taxon>Bacteria</taxon>
        <taxon>Pseudomonadati</taxon>
        <taxon>Pseudomonadota</taxon>
        <taxon>Alphaproteobacteria</taxon>
        <taxon>Sphingomonadales</taxon>
        <taxon>Sphingomonadaceae</taxon>
        <taxon>Tardibacter</taxon>
    </lineage>
</organism>
<dbReference type="AlphaFoldDB" id="A0A1L3ZQV8"/>
<name>A0A1L3ZQV8_9SPHN</name>
<dbReference type="PANTHER" id="PTHR23419:SF8">
    <property type="entry name" value="FI09726P"/>
    <property type="match status" value="1"/>
</dbReference>
<dbReference type="GO" id="GO:0005507">
    <property type="term" value="F:copper ion binding"/>
    <property type="evidence" value="ECO:0007669"/>
    <property type="project" value="TreeGrafter"/>
</dbReference>
<dbReference type="PANTHER" id="PTHR23419">
    <property type="entry name" value="DIVALENT CATION TOLERANCE CUTA-RELATED"/>
    <property type="match status" value="1"/>
</dbReference>
<dbReference type="InterPro" id="IPR015867">
    <property type="entry name" value="N-reg_PII/ATP_PRibTrfase_C"/>
</dbReference>
<dbReference type="EMBL" id="CP018221">
    <property type="protein sequence ID" value="API58018.1"/>
    <property type="molecule type" value="Genomic_DNA"/>
</dbReference>
<gene>
    <name evidence="2" type="ORF">BSL82_00785</name>
</gene>
<dbReference type="Gene3D" id="3.30.70.120">
    <property type="match status" value="1"/>
</dbReference>
<dbReference type="KEGG" id="sphj:BSL82_00785"/>
<dbReference type="STRING" id="1921510.BSL82_00785"/>
<dbReference type="OrthoDB" id="37622at2"/>
<dbReference type="InterPro" id="IPR004323">
    <property type="entry name" value="Ion_tolerance_CutA"/>
</dbReference>
<sequence>MSGIVTVYATFAGRAEAERIGRQMVEERLAACVNILGDAHSIYRWQGQIETATETAALFKTAADRAEPLTARIITLHSYDYPAVTVWPISTSTPSYEAWVLEQCR</sequence>
<evidence type="ECO:0000313" key="3">
    <source>
        <dbReference type="Proteomes" id="UP000182063"/>
    </source>
</evidence>
<evidence type="ECO:0000313" key="2">
    <source>
        <dbReference type="EMBL" id="API58018.1"/>
    </source>
</evidence>
<keyword evidence="3" id="KW-1185">Reference proteome</keyword>
<reference evidence="3" key="1">
    <citation type="submission" date="2016-11" db="EMBL/GenBank/DDBJ databases">
        <title>Complete Genome Sequence of alachlor-degrading Sphingomonas sp. strain JJ-A5.</title>
        <authorList>
            <person name="Lee H."/>
            <person name="Ka J.-O."/>
        </authorList>
    </citation>
    <scope>NUCLEOTIDE SEQUENCE [LARGE SCALE GENOMIC DNA]</scope>
    <source>
        <strain evidence="3">JJ-A5</strain>
    </source>
</reference>